<comment type="caution">
    <text evidence="1">The sequence shown here is derived from an EMBL/GenBank/DDBJ whole genome shotgun (WGS) entry which is preliminary data.</text>
</comment>
<dbReference type="Gene3D" id="1.10.3230.10">
    <property type="entry name" value="YqbG-like"/>
    <property type="match status" value="1"/>
</dbReference>
<dbReference type="InterPro" id="IPR013514">
    <property type="entry name" value="DUF3199_YqbG"/>
</dbReference>
<dbReference type="PATRIC" id="fig|545697.3.peg.2802"/>
<evidence type="ECO:0000313" key="1">
    <source>
        <dbReference type="EMBL" id="EKY23891.1"/>
    </source>
</evidence>
<dbReference type="EMBL" id="AMEZ01000092">
    <property type="protein sequence ID" value="EKY23891.1"/>
    <property type="molecule type" value="Genomic_DNA"/>
</dbReference>
<keyword evidence="2" id="KW-1185">Reference proteome</keyword>
<dbReference type="HOGENOM" id="CLU_151281_1_0_9"/>
<dbReference type="STRING" id="545697.HMPREF0216_02851"/>
<proteinExistence type="predicted"/>
<dbReference type="CDD" id="cd08053">
    <property type="entry name" value="Yqbg"/>
    <property type="match status" value="1"/>
</dbReference>
<gene>
    <name evidence="1" type="ORF">HMPREF0216_02851</name>
</gene>
<dbReference type="eggNOG" id="ENOG5033CHG">
    <property type="taxonomic scope" value="Bacteria"/>
</dbReference>
<accession>L1Q7J9</accession>
<sequence length="113" mass="13034">MAAVVDYEYYSVNYGGDEMPPMKFYALEIRARKYIDSMTFNRIDYSKRVMEEVKLAICAVVSVINKHDSKQIVSEKTGDNSVTYVTSNISKEKEMYKEVKMYLADTGLLFRGI</sequence>
<dbReference type="RefSeq" id="WP_005215087.1">
    <property type="nucleotide sequence ID" value="NZ_KB291681.1"/>
</dbReference>
<dbReference type="Proteomes" id="UP000010420">
    <property type="component" value="Unassembled WGS sequence"/>
</dbReference>
<name>L1Q7J9_9CLOT</name>
<protein>
    <submittedName>
        <fullName evidence="1">Uncharacterized protein</fullName>
    </submittedName>
</protein>
<reference evidence="1 2" key="1">
    <citation type="submission" date="2012-05" db="EMBL/GenBank/DDBJ databases">
        <authorList>
            <person name="Weinstock G."/>
            <person name="Sodergren E."/>
            <person name="Lobos E.A."/>
            <person name="Fulton L."/>
            <person name="Fulton R."/>
            <person name="Courtney L."/>
            <person name="Fronick C."/>
            <person name="O'Laughlin M."/>
            <person name="Godfrey J."/>
            <person name="Wilson R.M."/>
            <person name="Miner T."/>
            <person name="Farmer C."/>
            <person name="Delehaunty K."/>
            <person name="Cordes M."/>
            <person name="Minx P."/>
            <person name="Tomlinson C."/>
            <person name="Chen J."/>
            <person name="Wollam A."/>
            <person name="Pepin K.H."/>
            <person name="Bhonagiri V."/>
            <person name="Zhang X."/>
            <person name="Suruliraj S."/>
            <person name="Warren W."/>
            <person name="Mitreva M."/>
            <person name="Mardis E.R."/>
            <person name="Wilson R.K."/>
        </authorList>
    </citation>
    <scope>NUCLEOTIDE SEQUENCE [LARGE SCALE GENOMIC DNA]</scope>
    <source>
        <strain evidence="1 2">DSM 1785</strain>
    </source>
</reference>
<dbReference type="OrthoDB" id="1828983at2"/>
<organism evidence="1 2">
    <name type="scientific">Clostridium celatum DSM 1785</name>
    <dbReference type="NCBI Taxonomy" id="545697"/>
    <lineage>
        <taxon>Bacteria</taxon>
        <taxon>Bacillati</taxon>
        <taxon>Bacillota</taxon>
        <taxon>Clostridia</taxon>
        <taxon>Eubacteriales</taxon>
        <taxon>Clostridiaceae</taxon>
        <taxon>Clostridium</taxon>
    </lineage>
</organism>
<dbReference type="InterPro" id="IPR036558">
    <property type="entry name" value="YqbG-like_sf"/>
</dbReference>
<evidence type="ECO:0000313" key="2">
    <source>
        <dbReference type="Proteomes" id="UP000010420"/>
    </source>
</evidence>
<dbReference type="AlphaFoldDB" id="L1Q7J9"/>